<dbReference type="Pfam" id="PF17201">
    <property type="entry name" value="Cache_3-Cache_2"/>
    <property type="match status" value="1"/>
</dbReference>
<dbReference type="Pfam" id="PF00015">
    <property type="entry name" value="MCPsignal"/>
    <property type="match status" value="1"/>
</dbReference>
<dbReference type="PANTHER" id="PTHR43531">
    <property type="entry name" value="PROTEIN ICFG"/>
    <property type="match status" value="1"/>
</dbReference>
<evidence type="ECO:0000256" key="5">
    <source>
        <dbReference type="SAM" id="Phobius"/>
    </source>
</evidence>
<dbReference type="AlphaFoldDB" id="A0AAQ1JRP0"/>
<dbReference type="InterPro" id="IPR004089">
    <property type="entry name" value="MCPsignal_dom"/>
</dbReference>
<dbReference type="InterPro" id="IPR029151">
    <property type="entry name" value="Sensor-like_sf"/>
</dbReference>
<gene>
    <name evidence="8" type="ORF">SAMN05216550_10132</name>
</gene>
<dbReference type="GO" id="GO:0004888">
    <property type="term" value="F:transmembrane signaling receptor activity"/>
    <property type="evidence" value="ECO:0007669"/>
    <property type="project" value="InterPro"/>
</dbReference>
<dbReference type="RefSeq" id="WP_074980975.1">
    <property type="nucleotide sequence ID" value="NZ_CADFGN010000005.1"/>
</dbReference>
<dbReference type="InterPro" id="IPR004090">
    <property type="entry name" value="Chemotax_Me-accpt_rcpt"/>
</dbReference>
<dbReference type="EMBL" id="FNZM01000001">
    <property type="protein sequence ID" value="SEI80180.1"/>
    <property type="molecule type" value="Genomic_DNA"/>
</dbReference>
<evidence type="ECO:0000256" key="1">
    <source>
        <dbReference type="ARBA" id="ARBA00004370"/>
    </source>
</evidence>
<dbReference type="Gene3D" id="3.30.450.20">
    <property type="entry name" value="PAS domain"/>
    <property type="match status" value="1"/>
</dbReference>
<keyword evidence="5" id="KW-0812">Transmembrane</keyword>
<proteinExistence type="inferred from homology"/>
<keyword evidence="4" id="KW-0807">Transducer</keyword>
<keyword evidence="5" id="KW-0472">Membrane</keyword>
<evidence type="ECO:0000313" key="8">
    <source>
        <dbReference type="EMBL" id="SEI80180.1"/>
    </source>
</evidence>
<comment type="caution">
    <text evidence="8">The sequence shown here is derived from an EMBL/GenBank/DDBJ whole genome shotgun (WGS) entry which is preliminary data.</text>
</comment>
<protein>
    <submittedName>
        <fullName evidence="8">Methyl-accepting chemotaxis protein-2, aspartate sensor receptor</fullName>
    </submittedName>
</protein>
<dbReference type="GO" id="GO:0006935">
    <property type="term" value="P:chemotaxis"/>
    <property type="evidence" value="ECO:0007669"/>
    <property type="project" value="InterPro"/>
</dbReference>
<evidence type="ECO:0000259" key="7">
    <source>
        <dbReference type="PROSITE" id="PS50885"/>
    </source>
</evidence>
<dbReference type="InterPro" id="IPR003660">
    <property type="entry name" value="HAMP_dom"/>
</dbReference>
<dbReference type="SMART" id="SM00283">
    <property type="entry name" value="MA"/>
    <property type="match status" value="1"/>
</dbReference>
<comment type="similarity">
    <text evidence="3">Belongs to the methyl-accepting chemotaxis (MCP) protein family.</text>
</comment>
<keyword evidence="8" id="KW-0675">Receptor</keyword>
<evidence type="ECO:0000313" key="9">
    <source>
        <dbReference type="Proteomes" id="UP000183529"/>
    </source>
</evidence>
<dbReference type="Gene3D" id="1.10.287.950">
    <property type="entry name" value="Methyl-accepting chemotaxis protein"/>
    <property type="match status" value="1"/>
</dbReference>
<dbReference type="PROSITE" id="PS50111">
    <property type="entry name" value="CHEMOTAXIS_TRANSDUC_2"/>
    <property type="match status" value="1"/>
</dbReference>
<feature type="transmembrane region" description="Helical" evidence="5">
    <location>
        <begin position="327"/>
        <end position="346"/>
    </location>
</feature>
<keyword evidence="2" id="KW-0488">Methylation</keyword>
<dbReference type="InterPro" id="IPR051310">
    <property type="entry name" value="MCP_chemotaxis"/>
</dbReference>
<keyword evidence="5" id="KW-1133">Transmembrane helix</keyword>
<dbReference type="GO" id="GO:0007165">
    <property type="term" value="P:signal transduction"/>
    <property type="evidence" value="ECO:0007669"/>
    <property type="project" value="UniProtKB-KW"/>
</dbReference>
<dbReference type="SUPFAM" id="SSF58104">
    <property type="entry name" value="Methyl-accepting chemotaxis protein (MCP) signaling domain"/>
    <property type="match status" value="1"/>
</dbReference>
<dbReference type="PRINTS" id="PR00260">
    <property type="entry name" value="CHEMTRNSDUCR"/>
</dbReference>
<feature type="domain" description="HAMP" evidence="7">
    <location>
        <begin position="348"/>
        <end position="373"/>
    </location>
</feature>
<dbReference type="SUPFAM" id="SSF103190">
    <property type="entry name" value="Sensory domain-like"/>
    <property type="match status" value="1"/>
</dbReference>
<dbReference type="GO" id="GO:0005886">
    <property type="term" value="C:plasma membrane"/>
    <property type="evidence" value="ECO:0007669"/>
    <property type="project" value="TreeGrafter"/>
</dbReference>
<evidence type="ECO:0000259" key="6">
    <source>
        <dbReference type="PROSITE" id="PS50111"/>
    </source>
</evidence>
<dbReference type="CDD" id="cd11386">
    <property type="entry name" value="MCP_signal"/>
    <property type="match status" value="1"/>
</dbReference>
<dbReference type="CDD" id="cd12912">
    <property type="entry name" value="PDC2_MCP_like"/>
    <property type="match status" value="1"/>
</dbReference>
<dbReference type="PROSITE" id="PS50885">
    <property type="entry name" value="HAMP"/>
    <property type="match status" value="1"/>
</dbReference>
<evidence type="ECO:0000256" key="2">
    <source>
        <dbReference type="ARBA" id="ARBA00022481"/>
    </source>
</evidence>
<dbReference type="Proteomes" id="UP000183529">
    <property type="component" value="Unassembled WGS sequence"/>
</dbReference>
<dbReference type="PANTHER" id="PTHR43531:SF14">
    <property type="entry name" value="METHYL-ACCEPTING CHEMOTAXIS PROTEIN I-RELATED"/>
    <property type="match status" value="1"/>
</dbReference>
<reference evidence="8 9" key="1">
    <citation type="submission" date="2016-10" db="EMBL/GenBank/DDBJ databases">
        <authorList>
            <person name="Varghese N."/>
            <person name="Submissions S."/>
        </authorList>
    </citation>
    <scope>NUCLEOTIDE SEQUENCE [LARGE SCALE GENOMIC DNA]</scope>
    <source>
        <strain evidence="8 9">LMG 22274</strain>
    </source>
</reference>
<evidence type="ECO:0000256" key="3">
    <source>
        <dbReference type="ARBA" id="ARBA00029447"/>
    </source>
</evidence>
<dbReference type="FunFam" id="1.10.287.950:FF:000001">
    <property type="entry name" value="Methyl-accepting chemotaxis sensory transducer"/>
    <property type="match status" value="1"/>
</dbReference>
<sequence length="676" mass="70732">MIPSVQRRTSVGVRLALLSCVLVAAIFAAFTWALTNSAANQVGDQVRARIAEKDHSVASTIALIDSALDAEVDRSMSLFASFLPGEFALDPAQTVDINGKATPTFKVGDHVLNLDFSIPDQFLARSGAIATVFARSGDDFVRVTTSLKKQDGSRAIGTLLDRKGPAYEPIVGGRSYAGLAQLFGKQYITEYRPITDAGGKVIGALFVGVDVDKQIDAIKSEIGKLKLGQTGYYFVLDASNGATRGNFIVHPADAGKHYDDANAPYTRMLEAGEGTFEFTGADASLGERDSRAKLVSFVSAPQWQWLVGGVVPRDEIMAEVNATRNRFAAIGFVLVVLFAALSIYAARRMVSQPLDAAAHAAGRLAAGDLTVRIGASLDPRGAQSMQASSVSSPSLDDAQNQGADEIGRLTRAIDGIGVGLAQIVSQVRSASAQMSDGTSRIAQGSGEIAERIASQASSLEETAASMEEITSTVQQNADHAQRANTVVTGAAEAALEGGRAVERVVATMQDISRASQKIGDITSVIDGIAFQTNILALNAAVEAARAGEHGKGFAVVASEVRALAQRSAAAAKEIAELITESTSTVDTGYRIAGEASTTMRAIVTRVEEVRSIIAEISVASREQSGGIEQVNIAVSQIGEATQQNAVLVGDAERAAAALSEQAATLAELVSVFKVRG</sequence>
<accession>A0AAQ1JRP0</accession>
<comment type="subcellular location">
    <subcellularLocation>
        <location evidence="1">Membrane</location>
    </subcellularLocation>
</comment>
<dbReference type="GeneID" id="61305193"/>
<evidence type="ECO:0000256" key="4">
    <source>
        <dbReference type="PROSITE-ProRule" id="PRU00284"/>
    </source>
</evidence>
<organism evidence="8 9">
    <name type="scientific">Paraburkholderia tropica</name>
    <dbReference type="NCBI Taxonomy" id="92647"/>
    <lineage>
        <taxon>Bacteria</taxon>
        <taxon>Pseudomonadati</taxon>
        <taxon>Pseudomonadota</taxon>
        <taxon>Betaproteobacteria</taxon>
        <taxon>Burkholderiales</taxon>
        <taxon>Burkholderiaceae</taxon>
        <taxon>Paraburkholderia</taxon>
    </lineage>
</organism>
<name>A0AAQ1JRP0_9BURK</name>
<feature type="domain" description="Methyl-accepting transducer" evidence="6">
    <location>
        <begin position="430"/>
        <end position="659"/>
    </location>
</feature>
<dbReference type="InterPro" id="IPR033462">
    <property type="entry name" value="Cache_3-Cache_2"/>
</dbReference>